<dbReference type="InterPro" id="IPR034149">
    <property type="entry name" value="TOPRIM_TopoI"/>
</dbReference>
<feature type="domain" description="Topo IA-type catalytic" evidence="14">
    <location>
        <begin position="141"/>
        <end position="583"/>
    </location>
</feature>
<dbReference type="InterPro" id="IPR006171">
    <property type="entry name" value="TOPRIM_dom"/>
</dbReference>
<feature type="domain" description="Toprim" evidence="13">
    <location>
        <begin position="2"/>
        <end position="126"/>
    </location>
</feature>
<dbReference type="PROSITE" id="PS52039">
    <property type="entry name" value="TOPO_IA_2"/>
    <property type="match status" value="1"/>
</dbReference>
<evidence type="ECO:0000256" key="1">
    <source>
        <dbReference type="ARBA" id="ARBA00000213"/>
    </source>
</evidence>
<evidence type="ECO:0000256" key="9">
    <source>
        <dbReference type="ARBA" id="ARBA00030003"/>
    </source>
</evidence>
<dbReference type="NCBIfam" id="TIGR01051">
    <property type="entry name" value="topA_bact"/>
    <property type="match status" value="1"/>
</dbReference>
<evidence type="ECO:0000256" key="6">
    <source>
        <dbReference type="ARBA" id="ARBA00023029"/>
    </source>
</evidence>
<evidence type="ECO:0000256" key="10">
    <source>
        <dbReference type="ARBA" id="ARBA00031985"/>
    </source>
</evidence>
<dbReference type="Pfam" id="PF01751">
    <property type="entry name" value="Toprim"/>
    <property type="match status" value="1"/>
</dbReference>
<dbReference type="Gene3D" id="1.10.290.10">
    <property type="entry name" value="Topoisomerase I, domain 4"/>
    <property type="match status" value="1"/>
</dbReference>
<evidence type="ECO:0000256" key="4">
    <source>
        <dbReference type="ARBA" id="ARBA00022723"/>
    </source>
</evidence>
<comment type="similarity">
    <text evidence="2">Belongs to the type IA topoisomerase family.</text>
</comment>
<dbReference type="SUPFAM" id="SSF56712">
    <property type="entry name" value="Prokaryotic type I DNA topoisomerase"/>
    <property type="match status" value="1"/>
</dbReference>
<dbReference type="InterPro" id="IPR003601">
    <property type="entry name" value="Topo_IA_2"/>
</dbReference>
<dbReference type="CDD" id="cd00186">
    <property type="entry name" value="TOP1Ac"/>
    <property type="match status" value="1"/>
</dbReference>
<keyword evidence="7" id="KW-0238">DNA-binding</keyword>
<dbReference type="Pfam" id="PF13368">
    <property type="entry name" value="Toprim_C_rpt"/>
    <property type="match status" value="2"/>
</dbReference>
<dbReference type="GO" id="GO:0046872">
    <property type="term" value="F:metal ion binding"/>
    <property type="evidence" value="ECO:0007669"/>
    <property type="project" value="UniProtKB-KW"/>
</dbReference>
<gene>
    <name evidence="15" type="primary">topA</name>
    <name evidence="15" type="ORF">F6J89_11635</name>
</gene>
<dbReference type="GO" id="GO:0006265">
    <property type="term" value="P:DNA topological change"/>
    <property type="evidence" value="ECO:0007669"/>
    <property type="project" value="InterPro"/>
</dbReference>
<dbReference type="InterPro" id="IPR023405">
    <property type="entry name" value="Topo_IA_core_domain"/>
</dbReference>
<dbReference type="GO" id="GO:0003677">
    <property type="term" value="F:DNA binding"/>
    <property type="evidence" value="ECO:0007669"/>
    <property type="project" value="UniProtKB-KW"/>
</dbReference>
<dbReference type="HAMAP" id="MF_00952">
    <property type="entry name" value="Topoisom_1_prok"/>
    <property type="match status" value="1"/>
</dbReference>
<dbReference type="InterPro" id="IPR003602">
    <property type="entry name" value="Topo_IA_DNA-bd_dom"/>
</dbReference>
<dbReference type="PANTHER" id="PTHR42785:SF1">
    <property type="entry name" value="DNA TOPOISOMERASE"/>
    <property type="match status" value="1"/>
</dbReference>
<accession>A0A6B3NBF3</accession>
<dbReference type="InterPro" id="IPR005733">
    <property type="entry name" value="TopoI_bac-type"/>
</dbReference>
<evidence type="ECO:0000259" key="13">
    <source>
        <dbReference type="PROSITE" id="PS50880"/>
    </source>
</evidence>
<evidence type="ECO:0000256" key="8">
    <source>
        <dbReference type="ARBA" id="ARBA00023235"/>
    </source>
</evidence>
<sequence>MTTLVIVESPTKARTIRNYLPSNYRVEASMGHVRDLPQSATEIPASLKDEKWAQLGVNVESNFEPLYVVPKAKKKVVQQLKDALKEADELVLATDEDREGESISWHLLQLLKPKVPTKRMVFHEITKEAIQKALRNCRSIHEPLVQAQETRRILDRLVGYTLSPLLWKKIAFGLSAGRVQSVAVRLLVNKERQRRAFRKGSYWDLKALLEQEKNPFDAKLVTLAGTKVATGSDFDPNTGQIIEGRRVRLLNEAEARELRERLLDKTWTVSELDERPVTRKPSAPFTTSTLQQEANRKLRLGARETMRIAQNLYEQGFITYMRTDSVHLSEQAIAAARSCVEEKYGSQYLSPKPRQYNTKSKGAQEAHEAIRPAGSTFRTPKQTGLAAQELALYDLIWKRTVASQMADSQQTMISVGLQVEEAGFRSTGKRIDFPGFLRAYVEGSDDPDAALEDQEVILPPLKVGDHPNCKALEAVGHETQPPARYTEASLVKTLESEGIGRPSTYASIIGTIIDRGYVQPQGNALVPTFTAFAVTGLLEQYFPNLVDNSFTSKMEQTLDEISTGEAQSLPYLQEFYLGEKGLETQVKEQESLIDPNQARTVELDNLDAKVRIGRYGPYIETENDDGRVSASIPKDLTPAELDPEQVETLLRQKTEGPDKLGFHPETGEPIYIMLGSYGPYVQLGEASEDNKKPKRASLTKGLTVENVTLEIAVGLLSLPRELGLHPETGCKIQAGLGRFG</sequence>
<comment type="caution">
    <text evidence="15">The sequence shown here is derived from an EMBL/GenBank/DDBJ whole genome shotgun (WGS) entry which is preliminary data.</text>
</comment>
<feature type="non-terminal residue" evidence="15">
    <location>
        <position position="740"/>
    </location>
</feature>
<dbReference type="Gene3D" id="3.40.50.140">
    <property type="match status" value="1"/>
</dbReference>
<reference evidence="15" key="1">
    <citation type="submission" date="2019-11" db="EMBL/GenBank/DDBJ databases">
        <title>Genomic insights into an expanded diversity of filamentous marine cyanobacteria reveals the extraordinary biosynthetic potential of Moorea and Okeania.</title>
        <authorList>
            <person name="Ferreira Leao T."/>
            <person name="Wang M."/>
            <person name="Moss N."/>
            <person name="Da Silva R."/>
            <person name="Sanders J."/>
            <person name="Nurk S."/>
            <person name="Gurevich A."/>
            <person name="Humphrey G."/>
            <person name="Reher R."/>
            <person name="Zhu Q."/>
            <person name="Belda-Ferre P."/>
            <person name="Glukhov E."/>
            <person name="Rex R."/>
            <person name="Dorrestein P.C."/>
            <person name="Knight R."/>
            <person name="Pevzner P."/>
            <person name="Gerwick W.H."/>
            <person name="Gerwick L."/>
        </authorList>
    </citation>
    <scope>NUCLEOTIDE SEQUENCE</scope>
    <source>
        <strain evidence="15">SIO1C4</strain>
    </source>
</reference>
<dbReference type="PRINTS" id="PR00417">
    <property type="entry name" value="PRTPISMRASEI"/>
</dbReference>
<keyword evidence="8 15" id="KW-0413">Isomerase</keyword>
<evidence type="ECO:0000256" key="11">
    <source>
        <dbReference type="ARBA" id="ARBA00032235"/>
    </source>
</evidence>
<evidence type="ECO:0000256" key="3">
    <source>
        <dbReference type="ARBA" id="ARBA00012891"/>
    </source>
</evidence>
<dbReference type="InterPro" id="IPR025589">
    <property type="entry name" value="Toprim_C_rpt"/>
</dbReference>
<dbReference type="InterPro" id="IPR013826">
    <property type="entry name" value="Topo_IA_cen_sub3"/>
</dbReference>
<evidence type="ECO:0000256" key="7">
    <source>
        <dbReference type="ARBA" id="ARBA00023125"/>
    </source>
</evidence>
<comment type="catalytic activity">
    <reaction evidence="1">
        <text>ATP-independent breakage of single-stranded DNA, followed by passage and rejoining.</text>
        <dbReference type="EC" id="5.6.2.1"/>
    </reaction>
</comment>
<dbReference type="Gene3D" id="1.10.460.10">
    <property type="entry name" value="Topoisomerase I, domain 2"/>
    <property type="match status" value="1"/>
</dbReference>
<dbReference type="InterPro" id="IPR028612">
    <property type="entry name" value="Topoisom_1_IA"/>
</dbReference>
<dbReference type="SMART" id="SM00437">
    <property type="entry name" value="TOP1Ac"/>
    <property type="match status" value="1"/>
</dbReference>
<dbReference type="EMBL" id="JAAHFQ010000189">
    <property type="protein sequence ID" value="NER28255.1"/>
    <property type="molecule type" value="Genomic_DNA"/>
</dbReference>
<dbReference type="EC" id="5.6.2.1" evidence="3"/>
<dbReference type="SMART" id="SM00493">
    <property type="entry name" value="TOPRIM"/>
    <property type="match status" value="1"/>
</dbReference>
<keyword evidence="5" id="KW-0460">Magnesium</keyword>
<dbReference type="PROSITE" id="PS50880">
    <property type="entry name" value="TOPRIM"/>
    <property type="match status" value="1"/>
</dbReference>
<dbReference type="InterPro" id="IPR013497">
    <property type="entry name" value="Topo_IA_cen"/>
</dbReference>
<evidence type="ECO:0000313" key="15">
    <source>
        <dbReference type="EMBL" id="NER28255.1"/>
    </source>
</evidence>
<protein>
    <recommendedName>
        <fullName evidence="3">DNA topoisomerase</fullName>
        <ecNumber evidence="3">5.6.2.1</ecNumber>
    </recommendedName>
    <alternativeName>
        <fullName evidence="12">Omega-protein</fullName>
    </alternativeName>
    <alternativeName>
        <fullName evidence="11">Relaxing enzyme</fullName>
    </alternativeName>
    <alternativeName>
        <fullName evidence="9">Swivelase</fullName>
    </alternativeName>
    <alternativeName>
        <fullName evidence="10">Untwisting enzyme</fullName>
    </alternativeName>
</protein>
<dbReference type="GO" id="GO:0003917">
    <property type="term" value="F:DNA topoisomerase type I (single strand cut, ATP-independent) activity"/>
    <property type="evidence" value="ECO:0007669"/>
    <property type="project" value="UniProtKB-EC"/>
</dbReference>
<dbReference type="Pfam" id="PF01131">
    <property type="entry name" value="Topoisom_bac"/>
    <property type="match status" value="1"/>
</dbReference>
<dbReference type="InterPro" id="IPR000380">
    <property type="entry name" value="Topo_IA"/>
</dbReference>
<dbReference type="InterPro" id="IPR013824">
    <property type="entry name" value="Topo_IA_cen_sub1"/>
</dbReference>
<organism evidence="15">
    <name type="scientific">Symploca sp. SIO1C4</name>
    <dbReference type="NCBI Taxonomy" id="2607765"/>
    <lineage>
        <taxon>Bacteria</taxon>
        <taxon>Bacillati</taxon>
        <taxon>Cyanobacteriota</taxon>
        <taxon>Cyanophyceae</taxon>
        <taxon>Coleofasciculales</taxon>
        <taxon>Coleofasciculaceae</taxon>
        <taxon>Symploca</taxon>
    </lineage>
</organism>
<dbReference type="SMART" id="SM00436">
    <property type="entry name" value="TOP1Bc"/>
    <property type="match status" value="1"/>
</dbReference>
<dbReference type="InterPro" id="IPR013825">
    <property type="entry name" value="Topo_IA_cen_sub2"/>
</dbReference>
<dbReference type="PROSITE" id="PS00396">
    <property type="entry name" value="TOPO_IA_1"/>
    <property type="match status" value="1"/>
</dbReference>
<dbReference type="PANTHER" id="PTHR42785">
    <property type="entry name" value="DNA TOPOISOMERASE, TYPE IA, CORE"/>
    <property type="match status" value="1"/>
</dbReference>
<evidence type="ECO:0000259" key="14">
    <source>
        <dbReference type="PROSITE" id="PS52039"/>
    </source>
</evidence>
<proteinExistence type="inferred from homology"/>
<dbReference type="CDD" id="cd03363">
    <property type="entry name" value="TOPRIM_TopoIA_TopoI"/>
    <property type="match status" value="1"/>
</dbReference>
<evidence type="ECO:0000256" key="5">
    <source>
        <dbReference type="ARBA" id="ARBA00022842"/>
    </source>
</evidence>
<dbReference type="AlphaFoldDB" id="A0A6B3NBF3"/>
<keyword evidence="4" id="KW-0479">Metal-binding</keyword>
<evidence type="ECO:0000256" key="12">
    <source>
        <dbReference type="ARBA" id="ARBA00032877"/>
    </source>
</evidence>
<dbReference type="Gene3D" id="2.70.20.10">
    <property type="entry name" value="Topoisomerase I, domain 3"/>
    <property type="match status" value="1"/>
</dbReference>
<evidence type="ECO:0000256" key="2">
    <source>
        <dbReference type="ARBA" id="ARBA00009446"/>
    </source>
</evidence>
<keyword evidence="6" id="KW-0799">Topoisomerase</keyword>
<dbReference type="InterPro" id="IPR023406">
    <property type="entry name" value="Topo_IA_AS"/>
</dbReference>
<name>A0A6B3NBF3_9CYAN</name>